<dbReference type="InterPro" id="IPR058193">
    <property type="entry name" value="VanY/YodJ_core_dom"/>
</dbReference>
<dbReference type="Proteomes" id="UP000295788">
    <property type="component" value="Unassembled WGS sequence"/>
</dbReference>
<name>A0A4V2UT40_9BACI</name>
<dbReference type="GO" id="GO:0004180">
    <property type="term" value="F:carboxypeptidase activity"/>
    <property type="evidence" value="ECO:0007669"/>
    <property type="project" value="UniProtKB-KW"/>
</dbReference>
<dbReference type="GO" id="GO:0006508">
    <property type="term" value="P:proteolysis"/>
    <property type="evidence" value="ECO:0007669"/>
    <property type="project" value="InterPro"/>
</dbReference>
<dbReference type="AlphaFoldDB" id="A0A4V2UT40"/>
<dbReference type="Gene3D" id="3.30.1380.10">
    <property type="match status" value="1"/>
</dbReference>
<dbReference type="PANTHER" id="PTHR34385:SF1">
    <property type="entry name" value="PEPTIDOGLYCAN L-ALANYL-D-GLUTAMATE ENDOPEPTIDASE CWLK"/>
    <property type="match status" value="1"/>
</dbReference>
<dbReference type="InterPro" id="IPR009045">
    <property type="entry name" value="Zn_M74/Hedgehog-like"/>
</dbReference>
<protein>
    <submittedName>
        <fullName evidence="2">D-alanyl-D-alanine carboxypeptidase</fullName>
    </submittedName>
</protein>
<dbReference type="InterPro" id="IPR003709">
    <property type="entry name" value="VanY-like_core_dom"/>
</dbReference>
<comment type="caution">
    <text evidence="2">The sequence shown here is derived from an EMBL/GenBank/DDBJ whole genome shotgun (WGS) entry which is preliminary data.</text>
</comment>
<dbReference type="InterPro" id="IPR052179">
    <property type="entry name" value="DD-CPase-like"/>
</dbReference>
<dbReference type="SUPFAM" id="SSF55166">
    <property type="entry name" value="Hedgehog/DD-peptidase"/>
    <property type="match status" value="1"/>
</dbReference>
<proteinExistence type="predicted"/>
<dbReference type="OrthoDB" id="9792074at2"/>
<gene>
    <name evidence="2" type="ORF">EDD72_10290</name>
</gene>
<keyword evidence="3" id="KW-1185">Reference proteome</keyword>
<evidence type="ECO:0000259" key="1">
    <source>
        <dbReference type="Pfam" id="PF02557"/>
    </source>
</evidence>
<evidence type="ECO:0000313" key="2">
    <source>
        <dbReference type="EMBL" id="TCS84049.1"/>
    </source>
</evidence>
<dbReference type="EMBL" id="SMAB01000002">
    <property type="protein sequence ID" value="TCS84049.1"/>
    <property type="molecule type" value="Genomic_DNA"/>
</dbReference>
<organism evidence="2 3">
    <name type="scientific">Tepidibacillus fermentans</name>
    <dbReference type="NCBI Taxonomy" id="1281767"/>
    <lineage>
        <taxon>Bacteria</taxon>
        <taxon>Bacillati</taxon>
        <taxon>Bacillota</taxon>
        <taxon>Bacilli</taxon>
        <taxon>Bacillales</taxon>
        <taxon>Bacillaceae</taxon>
        <taxon>Tepidibacillus</taxon>
    </lineage>
</organism>
<accession>A0A4V2UT40</accession>
<keyword evidence="2" id="KW-0645">Protease</keyword>
<dbReference type="PANTHER" id="PTHR34385">
    <property type="entry name" value="D-ALANYL-D-ALANINE CARBOXYPEPTIDASE"/>
    <property type="match status" value="1"/>
</dbReference>
<sequence length="236" mass="27557">MMKKRFHHSIIFLLLILMFILPIDRKSILSTDKSKPDIIVDQRNKDQRNESEYLILVNKRHHLPEDYVPQDLTEPNVPFSFKGNDPKKMMRKEAAGALESLFQAAKKENLNLFAVSGYRSYQRQKAIFAYNASIKGAERANQTSAYPGESEHQTGLAMDVSSSRVNFQLNERFGDTPEGRWLAEHAYEFGFIIRYPKGKEEITGYQYEPWHIRYVGKKPAKEMKEKQMTLEEYLEE</sequence>
<feature type="domain" description="D-alanyl-D-alanine carboxypeptidase-like core" evidence="1">
    <location>
        <begin position="88"/>
        <end position="217"/>
    </location>
</feature>
<keyword evidence="2" id="KW-0121">Carboxypeptidase</keyword>
<reference evidence="2 3" key="1">
    <citation type="submission" date="2019-03" db="EMBL/GenBank/DDBJ databases">
        <title>Genomic Encyclopedia of Type Strains, Phase IV (KMG-IV): sequencing the most valuable type-strain genomes for metagenomic binning, comparative biology and taxonomic classification.</title>
        <authorList>
            <person name="Goeker M."/>
        </authorList>
    </citation>
    <scope>NUCLEOTIDE SEQUENCE [LARGE SCALE GENOMIC DNA]</scope>
    <source>
        <strain evidence="2 3">DSM 23802</strain>
    </source>
</reference>
<dbReference type="CDD" id="cd14852">
    <property type="entry name" value="LD-carboxypeptidase"/>
    <property type="match status" value="1"/>
</dbReference>
<evidence type="ECO:0000313" key="3">
    <source>
        <dbReference type="Proteomes" id="UP000295788"/>
    </source>
</evidence>
<keyword evidence="2" id="KW-0378">Hydrolase</keyword>
<dbReference type="Pfam" id="PF02557">
    <property type="entry name" value="VanY"/>
    <property type="match status" value="1"/>
</dbReference>